<dbReference type="Gene3D" id="3.60.20.10">
    <property type="entry name" value="Glutamine Phosphoribosylpyrophosphate, subunit 1, domain 1"/>
    <property type="match status" value="1"/>
</dbReference>
<dbReference type="EMBL" id="BART01007892">
    <property type="protein sequence ID" value="GAG65327.1"/>
    <property type="molecule type" value="Genomic_DNA"/>
</dbReference>
<dbReference type="PANTHER" id="PTHR39328:SF1">
    <property type="entry name" value="BLL2871 PROTEIN"/>
    <property type="match status" value="1"/>
</dbReference>
<name>X1A572_9ZZZZ</name>
<proteinExistence type="predicted"/>
<accession>X1A572</accession>
<dbReference type="AlphaFoldDB" id="X1A572"/>
<protein>
    <submittedName>
        <fullName evidence="1">Uncharacterized protein</fullName>
    </submittedName>
</protein>
<evidence type="ECO:0000313" key="1">
    <source>
        <dbReference type="EMBL" id="GAG65327.1"/>
    </source>
</evidence>
<reference evidence="1" key="1">
    <citation type="journal article" date="2014" name="Front. Microbiol.">
        <title>High frequency of phylogenetically diverse reductive dehalogenase-homologous genes in deep subseafloor sedimentary metagenomes.</title>
        <authorList>
            <person name="Kawai M."/>
            <person name="Futagami T."/>
            <person name="Toyoda A."/>
            <person name="Takaki Y."/>
            <person name="Nishi S."/>
            <person name="Hori S."/>
            <person name="Arai W."/>
            <person name="Tsubouchi T."/>
            <person name="Morono Y."/>
            <person name="Uchiyama I."/>
            <person name="Ito T."/>
            <person name="Fujiyama A."/>
            <person name="Inagaki F."/>
            <person name="Takami H."/>
        </authorList>
    </citation>
    <scope>NUCLEOTIDE SEQUENCE</scope>
    <source>
        <strain evidence="1">Expedition CK06-06</strain>
    </source>
</reference>
<organism evidence="1">
    <name type="scientific">marine sediment metagenome</name>
    <dbReference type="NCBI Taxonomy" id="412755"/>
    <lineage>
        <taxon>unclassified sequences</taxon>
        <taxon>metagenomes</taxon>
        <taxon>ecological metagenomes</taxon>
    </lineage>
</organism>
<dbReference type="InterPro" id="IPR010430">
    <property type="entry name" value="DUF1028"/>
</dbReference>
<gene>
    <name evidence="1" type="ORF">S01H4_17869</name>
</gene>
<dbReference type="SUPFAM" id="SSF56235">
    <property type="entry name" value="N-terminal nucleophile aminohydrolases (Ntn hydrolases)"/>
    <property type="match status" value="1"/>
</dbReference>
<dbReference type="Pfam" id="PF06267">
    <property type="entry name" value="DUF1028"/>
    <property type="match status" value="1"/>
</dbReference>
<sequence length="88" mass="9804">KLLSVDDGRDVRQVAILDAQGRVATYTGEKCIKHAGHIEGNNFSVQANMMLTDKVWSTMAKSFELNVNLPLAERIVKTMEVKRNGKLC</sequence>
<comment type="caution">
    <text evidence="1">The sequence shown here is derived from an EMBL/GenBank/DDBJ whole genome shotgun (WGS) entry which is preliminary data.</text>
</comment>
<feature type="non-terminal residue" evidence="1">
    <location>
        <position position="1"/>
    </location>
</feature>
<dbReference type="InterPro" id="IPR029055">
    <property type="entry name" value="Ntn_hydrolases_N"/>
</dbReference>
<dbReference type="PANTHER" id="PTHR39328">
    <property type="entry name" value="BLL2871 PROTEIN"/>
    <property type="match status" value="1"/>
</dbReference>